<dbReference type="InterPro" id="IPR029055">
    <property type="entry name" value="Ntn_hydrolases_N"/>
</dbReference>
<evidence type="ECO:0000313" key="7">
    <source>
        <dbReference type="Proteomes" id="UP000256779"/>
    </source>
</evidence>
<dbReference type="InterPro" id="IPR002692">
    <property type="entry name" value="S45"/>
</dbReference>
<comment type="caution">
    <text evidence="6">The sequence shown here is derived from an EMBL/GenBank/DDBJ whole genome shotgun (WGS) entry which is preliminary data.</text>
</comment>
<organism evidence="6 7">
    <name type="scientific">Marinoscillum furvescens DSM 4134</name>
    <dbReference type="NCBI Taxonomy" id="1122208"/>
    <lineage>
        <taxon>Bacteria</taxon>
        <taxon>Pseudomonadati</taxon>
        <taxon>Bacteroidota</taxon>
        <taxon>Cytophagia</taxon>
        <taxon>Cytophagales</taxon>
        <taxon>Reichenbachiellaceae</taxon>
        <taxon>Marinoscillum</taxon>
    </lineage>
</organism>
<proteinExistence type="inferred from homology"/>
<accession>A0A3D9L3J4</accession>
<dbReference type="SUPFAM" id="SSF56235">
    <property type="entry name" value="N-terminal nucleophile aminohydrolases (Ntn hydrolases)"/>
    <property type="match status" value="1"/>
</dbReference>
<dbReference type="Gene3D" id="3.60.20.10">
    <property type="entry name" value="Glutamine Phosphoribosylpyrophosphate, subunit 1, domain 1"/>
    <property type="match status" value="1"/>
</dbReference>
<comment type="similarity">
    <text evidence="1">Belongs to the peptidase S45 family.</text>
</comment>
<keyword evidence="3" id="KW-0865">Zymogen</keyword>
<gene>
    <name evidence="6" type="ORF">C7460_112151</name>
</gene>
<evidence type="ECO:0000256" key="5">
    <source>
        <dbReference type="PIRSR" id="PIRSR001227-2"/>
    </source>
</evidence>
<dbReference type="OrthoDB" id="9759796at2"/>
<evidence type="ECO:0000313" key="6">
    <source>
        <dbReference type="EMBL" id="RED97540.1"/>
    </source>
</evidence>
<comment type="cofactor">
    <cofactor evidence="5">
        <name>Ca(2+)</name>
        <dbReference type="ChEBI" id="CHEBI:29108"/>
    </cofactor>
    <text evidence="5">Binds 1 Ca(2+) ion per dimer.</text>
</comment>
<dbReference type="EMBL" id="QREG01000012">
    <property type="protein sequence ID" value="RED97540.1"/>
    <property type="molecule type" value="Genomic_DNA"/>
</dbReference>
<dbReference type="Gene3D" id="1.10.1400.10">
    <property type="match status" value="1"/>
</dbReference>
<name>A0A3D9L3J4_MARFU</name>
<protein>
    <submittedName>
        <fullName evidence="6">Penicillin amidase</fullName>
    </submittedName>
</protein>
<feature type="binding site" evidence="5">
    <location>
        <position position="347"/>
    </location>
    <ligand>
        <name>Ca(2+)</name>
        <dbReference type="ChEBI" id="CHEBI:29108"/>
    </ligand>
</feature>
<dbReference type="InterPro" id="IPR043147">
    <property type="entry name" value="Penicillin_amidase_A-knob"/>
</dbReference>
<evidence type="ECO:0000256" key="3">
    <source>
        <dbReference type="ARBA" id="ARBA00023145"/>
    </source>
</evidence>
<dbReference type="InterPro" id="IPR043146">
    <property type="entry name" value="Penicillin_amidase_N_B-knob"/>
</dbReference>
<reference evidence="6 7" key="1">
    <citation type="submission" date="2018-07" db="EMBL/GenBank/DDBJ databases">
        <title>Genomic Encyclopedia of Type Strains, Phase IV (KMG-IV): sequencing the most valuable type-strain genomes for metagenomic binning, comparative biology and taxonomic classification.</title>
        <authorList>
            <person name="Goeker M."/>
        </authorList>
    </citation>
    <scope>NUCLEOTIDE SEQUENCE [LARGE SCALE GENOMIC DNA]</scope>
    <source>
        <strain evidence="6 7">DSM 4134</strain>
    </source>
</reference>
<keyword evidence="2" id="KW-0378">Hydrolase</keyword>
<keyword evidence="5" id="KW-0106">Calcium</keyword>
<dbReference type="PIRSF" id="PIRSF001227">
    <property type="entry name" value="Pen_acylase"/>
    <property type="match status" value="1"/>
</dbReference>
<dbReference type="Gene3D" id="2.30.120.10">
    <property type="match status" value="1"/>
</dbReference>
<keyword evidence="5" id="KW-0479">Metal-binding</keyword>
<evidence type="ECO:0000256" key="4">
    <source>
        <dbReference type="PIRSR" id="PIRSR001227-1"/>
    </source>
</evidence>
<feature type="binding site" evidence="5">
    <location>
        <position position="349"/>
    </location>
    <ligand>
        <name>Ca(2+)</name>
        <dbReference type="ChEBI" id="CHEBI:29108"/>
    </ligand>
</feature>
<keyword evidence="7" id="KW-1185">Reference proteome</keyword>
<dbReference type="InterPro" id="IPR014395">
    <property type="entry name" value="Pen/GL7ACA/AHL_acylase"/>
</dbReference>
<feature type="active site" description="Nucleophile" evidence="4">
    <location>
        <position position="275"/>
    </location>
</feature>
<dbReference type="Pfam" id="PF01804">
    <property type="entry name" value="Penicil_amidase"/>
    <property type="match status" value="1"/>
</dbReference>
<dbReference type="CDD" id="cd03747">
    <property type="entry name" value="Ntn_PGA_like"/>
    <property type="match status" value="1"/>
</dbReference>
<dbReference type="GO" id="GO:0017000">
    <property type="term" value="P:antibiotic biosynthetic process"/>
    <property type="evidence" value="ECO:0007669"/>
    <property type="project" value="InterPro"/>
</dbReference>
<dbReference type="RefSeq" id="WP_115868692.1">
    <property type="nucleotide sequence ID" value="NZ_QREG01000012.1"/>
</dbReference>
<feature type="binding site" evidence="5">
    <location>
        <position position="350"/>
    </location>
    <ligand>
        <name>Ca(2+)</name>
        <dbReference type="ChEBI" id="CHEBI:29108"/>
    </ligand>
</feature>
<dbReference type="Proteomes" id="UP000256779">
    <property type="component" value="Unassembled WGS sequence"/>
</dbReference>
<evidence type="ECO:0000256" key="1">
    <source>
        <dbReference type="ARBA" id="ARBA00006586"/>
    </source>
</evidence>
<dbReference type="PANTHER" id="PTHR34218:SF4">
    <property type="entry name" value="ACYL-HOMOSERINE LACTONE ACYLASE QUIP"/>
    <property type="match status" value="1"/>
</dbReference>
<dbReference type="GO" id="GO:0046872">
    <property type="term" value="F:metal ion binding"/>
    <property type="evidence" value="ECO:0007669"/>
    <property type="project" value="UniProtKB-KW"/>
</dbReference>
<sequence length="807" mass="92807">MKTFRFVFFIILTMALGIALNSRIKGTPPLGKFLSPFQGFWQNAEKDGFNFKEELKIPGLSSPVKVHYDEMRIPHIQAENERDLHMAQGYVTARDRLWQMDFFARLVMGRLSEVIGKRALDFDRHNRRIGLKQMTIDTYEQVSQDPELSAITEAYAEGVNTYINQLSYSDYPLEFKLLDYKPEAWSALKSCMAYAMLSNTLSRSEADLENTNALSLFGPEVFDLLFPEQLGNLDPVIPKGTTWPFEPIEASKPDIDFPLQLTKETIDKPHPLNGSNNFAVAGSKTQSGNVLLANEPDLELTLPSIWYANHLQSPTKNVMGVTVPGTPVVLIGFNDSISWGVTNSPRDQVDWYAIEFKDDSRDEYLYNNQWFKTEKVIETFEVADGPTVTDTIIRVHHGPVVYDRNFKGENGKANYAMRWIAHLPNTTFLAMHGINKASNYEDFKQALRLFQGPPQNFVFGSTQGEIATWLPGKFPVKWPEQGKFLMDGSLTAHEWKAFIPFEHMMFVKNPDRDFVSSANQHPVDSLYPYYVYDHRYEYYRGRRINDRLRVMNSITPKDMMRLQNDNYNYMASESLPMMLDYLDTSAFEQKQWDQYKTLRRWDYFNETDLNAPSVYQLWWDKLYVSLWDEFDTVSAQIDKPNKFVTIELLKSDSTLAFADVLETENIETTSDLINQTFGEALDSLHNWTQKHGEDYTWSTFKNTRINHILRLKPFSQEKVPIGGYSSIVNAASKGHGPSWRMVVEMDPDGVRAWGVYPGSQTGNPGSPLYGHMISRWATGDYYQLLFGPDVSTSDQVLFTQTFYPKNK</sequence>
<dbReference type="GO" id="GO:0016811">
    <property type="term" value="F:hydrolase activity, acting on carbon-nitrogen (but not peptide) bonds, in linear amides"/>
    <property type="evidence" value="ECO:0007669"/>
    <property type="project" value="InterPro"/>
</dbReference>
<dbReference type="Gene3D" id="1.10.439.10">
    <property type="entry name" value="Penicillin Amidohydrolase, domain 1"/>
    <property type="match status" value="1"/>
</dbReference>
<evidence type="ECO:0000256" key="2">
    <source>
        <dbReference type="ARBA" id="ARBA00022801"/>
    </source>
</evidence>
<dbReference type="InterPro" id="IPR023343">
    <property type="entry name" value="Penicillin_amidase_dom1"/>
</dbReference>
<dbReference type="PANTHER" id="PTHR34218">
    <property type="entry name" value="PEPTIDASE S45 PENICILLIN AMIDASE"/>
    <property type="match status" value="1"/>
</dbReference>
<dbReference type="AlphaFoldDB" id="A0A3D9L3J4"/>